<proteinExistence type="inferred from homology"/>
<dbReference type="CDD" id="cd06185">
    <property type="entry name" value="PDR_like"/>
    <property type="match status" value="1"/>
</dbReference>
<dbReference type="PROSITE" id="PS51085">
    <property type="entry name" value="2FE2S_FER_2"/>
    <property type="match status" value="1"/>
</dbReference>
<evidence type="ECO:0000256" key="4">
    <source>
        <dbReference type="ARBA" id="ARBA00023002"/>
    </source>
</evidence>
<dbReference type="PROSITE" id="PS00086">
    <property type="entry name" value="CYTOCHROME_P450"/>
    <property type="match status" value="1"/>
</dbReference>
<dbReference type="InterPro" id="IPR036010">
    <property type="entry name" value="2Fe-2S_ferredoxin-like_sf"/>
</dbReference>
<dbReference type="Gene3D" id="3.10.20.30">
    <property type="match status" value="1"/>
</dbReference>
<dbReference type="Proteomes" id="UP000326799">
    <property type="component" value="Unassembled WGS sequence"/>
</dbReference>
<evidence type="ECO:0000256" key="5">
    <source>
        <dbReference type="ARBA" id="ARBA00023004"/>
    </source>
</evidence>
<dbReference type="InterPro" id="IPR039261">
    <property type="entry name" value="FNR_nucleotide-bd"/>
</dbReference>
<feature type="domain" description="2Fe-2S ferredoxin-type" evidence="7">
    <location>
        <begin position="651"/>
        <end position="737"/>
    </location>
</feature>
<dbReference type="PROSITE" id="PS00197">
    <property type="entry name" value="2FE2S_FER_1"/>
    <property type="match status" value="1"/>
</dbReference>
<evidence type="ECO:0000256" key="1">
    <source>
        <dbReference type="ARBA" id="ARBA00010617"/>
    </source>
</evidence>
<dbReference type="Gene3D" id="2.40.30.10">
    <property type="entry name" value="Translation factors"/>
    <property type="match status" value="1"/>
</dbReference>
<dbReference type="InterPro" id="IPR002397">
    <property type="entry name" value="Cyt_P450_B"/>
</dbReference>
<evidence type="ECO:0000256" key="6">
    <source>
        <dbReference type="ARBA" id="ARBA00023014"/>
    </source>
</evidence>
<accession>A0A5N6EPJ7</accession>
<evidence type="ECO:0000313" key="9">
    <source>
        <dbReference type="EMBL" id="KAB8219526.1"/>
    </source>
</evidence>
<dbReference type="GO" id="GO:0020037">
    <property type="term" value="F:heme binding"/>
    <property type="evidence" value="ECO:0007669"/>
    <property type="project" value="InterPro"/>
</dbReference>
<dbReference type="PANTHER" id="PTHR46696:SF6">
    <property type="entry name" value="P450, PUTATIVE (EUROFUNG)-RELATED"/>
    <property type="match status" value="1"/>
</dbReference>
<dbReference type="InterPro" id="IPR006058">
    <property type="entry name" value="2Fe2S_fd_BS"/>
</dbReference>
<gene>
    <name evidence="9" type="ORF">BDV33DRAFT_231549</name>
</gene>
<feature type="domain" description="FAD-binding FR-type" evidence="8">
    <location>
        <begin position="426"/>
        <end position="527"/>
    </location>
</feature>
<dbReference type="InterPro" id="IPR017938">
    <property type="entry name" value="Riboflavin_synthase-like_b-brl"/>
</dbReference>
<evidence type="ECO:0000256" key="3">
    <source>
        <dbReference type="ARBA" id="ARBA00022723"/>
    </source>
</evidence>
<dbReference type="GO" id="GO:0051537">
    <property type="term" value="F:2 iron, 2 sulfur cluster binding"/>
    <property type="evidence" value="ECO:0007669"/>
    <property type="project" value="UniProtKB-KW"/>
</dbReference>
<reference evidence="9 10" key="1">
    <citation type="submission" date="2019-04" db="EMBL/GenBank/DDBJ databases">
        <title>Fungal friends and foes A comparative genomics study of 23 Aspergillus species from section Flavi.</title>
        <authorList>
            <consortium name="DOE Joint Genome Institute"/>
            <person name="Kjaerbolling I."/>
            <person name="Vesth T.C."/>
            <person name="Frisvad J.C."/>
            <person name="Nybo J.L."/>
            <person name="Theobald S."/>
            <person name="Kildgaard S."/>
            <person name="Petersen T.I."/>
            <person name="Kuo A."/>
            <person name="Sato A."/>
            <person name="Lyhne E.K."/>
            <person name="Kogle M.E."/>
            <person name="Wiebenga A."/>
            <person name="Kun R.S."/>
            <person name="Lubbers R.J."/>
            <person name="Makela M.R."/>
            <person name="Barry K."/>
            <person name="Chovatia M."/>
            <person name="Clum A."/>
            <person name="Daum C."/>
            <person name="Haridas S."/>
            <person name="He G."/>
            <person name="LaButti K."/>
            <person name="Lipzen A."/>
            <person name="Mondo S."/>
            <person name="Pangilinan J."/>
            <person name="Riley R."/>
            <person name="Salamov A."/>
            <person name="Simmons B.A."/>
            <person name="Magnuson J.K."/>
            <person name="Henrissat B."/>
            <person name="Mortensen U.H."/>
            <person name="Larsen T.O."/>
            <person name="De vries R.P."/>
            <person name="Grigoriev I.V."/>
            <person name="Machida M."/>
            <person name="Baker S.E."/>
            <person name="Andersen M.R."/>
        </authorList>
    </citation>
    <scope>NUCLEOTIDE SEQUENCE [LARGE SCALE GENOMIC DNA]</scope>
    <source>
        <strain evidence="9 10">CBS 126849</strain>
    </source>
</reference>
<keyword evidence="5" id="KW-0408">Iron</keyword>
<dbReference type="Pfam" id="PF00111">
    <property type="entry name" value="Fer2"/>
    <property type="match status" value="1"/>
</dbReference>
<name>A0A5N6EPJ7_9EURO</name>
<dbReference type="SUPFAM" id="SSF63380">
    <property type="entry name" value="Riboflavin synthase domain-like"/>
    <property type="match status" value="1"/>
</dbReference>
<dbReference type="InterPro" id="IPR001128">
    <property type="entry name" value="Cyt_P450"/>
</dbReference>
<dbReference type="AlphaFoldDB" id="A0A5N6EPJ7"/>
<dbReference type="PROSITE" id="PS51384">
    <property type="entry name" value="FAD_FR"/>
    <property type="match status" value="1"/>
</dbReference>
<keyword evidence="3" id="KW-0479">Metal-binding</keyword>
<evidence type="ECO:0000313" key="10">
    <source>
        <dbReference type="Proteomes" id="UP000326799"/>
    </source>
</evidence>
<comment type="similarity">
    <text evidence="1">Belongs to the cytochrome P450 family.</text>
</comment>
<dbReference type="GO" id="GO:0005506">
    <property type="term" value="F:iron ion binding"/>
    <property type="evidence" value="ECO:0007669"/>
    <property type="project" value="InterPro"/>
</dbReference>
<evidence type="ECO:0000259" key="8">
    <source>
        <dbReference type="PROSITE" id="PS51384"/>
    </source>
</evidence>
<dbReference type="PANTHER" id="PTHR46696">
    <property type="entry name" value="P450, PUTATIVE (EUROFUNG)-RELATED"/>
    <property type="match status" value="1"/>
</dbReference>
<dbReference type="Gene3D" id="3.40.50.80">
    <property type="entry name" value="Nucleotide-binding domain of ferredoxin-NADP reductase (FNR) module"/>
    <property type="match status" value="1"/>
</dbReference>
<dbReference type="GO" id="GO:0004497">
    <property type="term" value="F:monooxygenase activity"/>
    <property type="evidence" value="ECO:0007669"/>
    <property type="project" value="InterPro"/>
</dbReference>
<dbReference type="InterPro" id="IPR017972">
    <property type="entry name" value="Cyt_P450_CS"/>
</dbReference>
<dbReference type="InterPro" id="IPR012675">
    <property type="entry name" value="Beta-grasp_dom_sf"/>
</dbReference>
<dbReference type="PRINTS" id="PR00359">
    <property type="entry name" value="BP450"/>
</dbReference>
<dbReference type="EMBL" id="ML733438">
    <property type="protein sequence ID" value="KAB8219526.1"/>
    <property type="molecule type" value="Genomic_DNA"/>
</dbReference>
<evidence type="ECO:0000259" key="7">
    <source>
        <dbReference type="PROSITE" id="PS51085"/>
    </source>
</evidence>
<keyword evidence="6" id="KW-0411">Iron-sulfur</keyword>
<keyword evidence="10" id="KW-1185">Reference proteome</keyword>
<dbReference type="Gene3D" id="1.10.630.10">
    <property type="entry name" value="Cytochrome P450"/>
    <property type="match status" value="1"/>
</dbReference>
<protein>
    <submittedName>
        <fullName evidence="9">Cytochrome P450</fullName>
    </submittedName>
</protein>
<dbReference type="SUPFAM" id="SSF48264">
    <property type="entry name" value="Cytochrome P450"/>
    <property type="match status" value="1"/>
</dbReference>
<evidence type="ECO:0000256" key="2">
    <source>
        <dbReference type="ARBA" id="ARBA00022714"/>
    </source>
</evidence>
<keyword evidence="2" id="KW-0001">2Fe-2S</keyword>
<dbReference type="GO" id="GO:0016705">
    <property type="term" value="F:oxidoreductase activity, acting on paired donors, with incorporation or reduction of molecular oxygen"/>
    <property type="evidence" value="ECO:0007669"/>
    <property type="project" value="InterPro"/>
</dbReference>
<keyword evidence="4" id="KW-0560">Oxidoreductase</keyword>
<dbReference type="Pfam" id="PF00067">
    <property type="entry name" value="p450"/>
    <property type="match status" value="2"/>
</dbReference>
<organism evidence="9 10">
    <name type="scientific">Aspergillus novoparasiticus</name>
    <dbReference type="NCBI Taxonomy" id="986946"/>
    <lineage>
        <taxon>Eukaryota</taxon>
        <taxon>Fungi</taxon>
        <taxon>Dikarya</taxon>
        <taxon>Ascomycota</taxon>
        <taxon>Pezizomycotina</taxon>
        <taxon>Eurotiomycetes</taxon>
        <taxon>Eurotiomycetidae</taxon>
        <taxon>Eurotiales</taxon>
        <taxon>Aspergillaceae</taxon>
        <taxon>Aspergillus</taxon>
        <taxon>Aspergillus subgen. Circumdati</taxon>
    </lineage>
</organism>
<dbReference type="SUPFAM" id="SSF52343">
    <property type="entry name" value="Ferredoxin reductase-like, C-terminal NADP-linked domain"/>
    <property type="match status" value="1"/>
</dbReference>
<dbReference type="CDD" id="cd00207">
    <property type="entry name" value="fer2"/>
    <property type="match status" value="1"/>
</dbReference>
<sequence length="737" mass="82772">MTEPNGAVPNGCPFQDPRRLFHDLEEQRSIDQIEFIDVLGGYVVTRYDDIVYVLDHPELFSSKGATVPEFPEAVTPIFANRVPPGGTLLGWDNPDHDRLRASVNSFFLPRRLAASQPLMRSLANELIDQFIMKGEMELKSTFAMPLPLKTVITIAGLDPARTDWIGRSLALFGGIAGGSLSVEQQVKDVLDFHDYVAQVIQDRKMDRRNDLISHIWDQRDANIVQMTDFEHLAMIPGLLLAGHETTTSVLSMGLSHLLHNGLWHAANENDKTRMDTIEELLRYESAITGMFRLVKEKAQIGSRVLERGDKIFLAYNSASRDSSVFECPSQLQLKRNFTRQHLGFGRGIHACLGAPLARLLLRTEFEILHERLPNLRLVTPYEKIHYEKVGPARGIAGVVVAWDPPLTPSPRTLPHGSSTEMASSTTQNISAKVQRLLSLTTEVLEVTICSNTPDKLPQWTPGSHIDILSQYGYRQYSLCSDPAETSFWKIAILKAEDGCGGSKWLHENLREGMDVTVRRPRNHFRLRRSPRYILLAGGIGITPLKPMLDELKCNGADYHLIYLGRSRGTMAYVEELCREHPTEVWTSQDGKRFDLESFVKAQEKNVQIYCCGPDRLINALEDACRENVVVELRVERFQGASTRNLLPNKSFHVTLGRSGRRLTVSPEKTLLEVLNQNGCGIMSTCSKGTCGTCEVSVLEGRSDHRDTVLSPEEKGENKVMMSCVSRCLEEELVLDLW</sequence>
<dbReference type="SUPFAM" id="SSF54292">
    <property type="entry name" value="2Fe-2S ferredoxin-like"/>
    <property type="match status" value="1"/>
</dbReference>
<dbReference type="InterPro" id="IPR036396">
    <property type="entry name" value="Cyt_P450_sf"/>
</dbReference>
<dbReference type="PRINTS" id="PR00385">
    <property type="entry name" value="P450"/>
</dbReference>
<dbReference type="InterPro" id="IPR001041">
    <property type="entry name" value="2Fe-2S_ferredoxin-type"/>
</dbReference>
<dbReference type="InterPro" id="IPR017927">
    <property type="entry name" value="FAD-bd_FR_type"/>
</dbReference>